<organism evidence="3 4">
    <name type="scientific">Conyzicola nivalis</name>
    <dbReference type="NCBI Taxonomy" id="1477021"/>
    <lineage>
        <taxon>Bacteria</taxon>
        <taxon>Bacillati</taxon>
        <taxon>Actinomycetota</taxon>
        <taxon>Actinomycetes</taxon>
        <taxon>Micrococcales</taxon>
        <taxon>Microbacteriaceae</taxon>
        <taxon>Conyzicola</taxon>
    </lineage>
</organism>
<keyword evidence="1" id="KW-0812">Transmembrane</keyword>
<dbReference type="EMBL" id="JBEPSJ010000001">
    <property type="protein sequence ID" value="MET4580855.1"/>
    <property type="molecule type" value="Genomic_DNA"/>
</dbReference>
<evidence type="ECO:0000313" key="3">
    <source>
        <dbReference type="EMBL" id="MET4580855.1"/>
    </source>
</evidence>
<dbReference type="InterPro" id="IPR019283">
    <property type="entry name" value="DUF2330"/>
</dbReference>
<evidence type="ECO:0000256" key="1">
    <source>
        <dbReference type="SAM" id="Phobius"/>
    </source>
</evidence>
<keyword evidence="4" id="KW-1185">Reference proteome</keyword>
<feature type="signal peptide" evidence="2">
    <location>
        <begin position="1"/>
        <end position="25"/>
    </location>
</feature>
<evidence type="ECO:0008006" key="5">
    <source>
        <dbReference type="Google" id="ProtNLM"/>
    </source>
</evidence>
<dbReference type="Pfam" id="PF10092">
    <property type="entry name" value="DUF2330"/>
    <property type="match status" value="1"/>
</dbReference>
<dbReference type="Proteomes" id="UP001549257">
    <property type="component" value="Unassembled WGS sequence"/>
</dbReference>
<comment type="caution">
    <text evidence="3">The sequence shown here is derived from an EMBL/GenBank/DDBJ whole genome shotgun (WGS) entry which is preliminary data.</text>
</comment>
<protein>
    <recommendedName>
        <fullName evidence="5">DUF2330 domain-containing protein</fullName>
    </recommendedName>
</protein>
<dbReference type="RefSeq" id="WP_354023062.1">
    <property type="nucleotide sequence ID" value="NZ_JBEPSJ010000001.1"/>
</dbReference>
<feature type="transmembrane region" description="Helical" evidence="1">
    <location>
        <begin position="304"/>
        <end position="329"/>
    </location>
</feature>
<evidence type="ECO:0000313" key="4">
    <source>
        <dbReference type="Proteomes" id="UP001549257"/>
    </source>
</evidence>
<sequence>MRRLWAVAAASVLLAATAAVAPANACTCGAIAPAPGAAVSVTDESAILSYAAGVQSIQLSLGVESAIASAGLIIPTPSPATVVAGDQKLFQALDEQIAPREHQVDDWWGNMVDPRATTEPTVLASTSIGGLEATALDASDLAGLAAWLGQHGFALTPEVSAQLEQYNAKGWYFVAVALTNDDHLDGRLEPINVSFPTTSLVYPIGLTRATDQQRSLRLSVVSDHRVDVVQAGSSSAPLNAAERVVWAGPVTEKPLAALGSYLTVVDLRFDNPAAQVTTDIGLTFSPNDDVVEHTVSVVRPIQLLGFPLGTLLAVWGALGLLGLLGAIIARSRLR</sequence>
<reference evidence="3 4" key="1">
    <citation type="submission" date="2024-06" db="EMBL/GenBank/DDBJ databases">
        <title>Sorghum-associated microbial communities from plants grown in Nebraska, USA.</title>
        <authorList>
            <person name="Schachtman D."/>
        </authorList>
    </citation>
    <scope>NUCLEOTIDE SEQUENCE [LARGE SCALE GENOMIC DNA]</scope>
    <source>
        <strain evidence="3 4">2857</strain>
    </source>
</reference>
<accession>A0ABV2QIK5</accession>
<keyword evidence="2" id="KW-0732">Signal</keyword>
<keyword evidence="1" id="KW-0472">Membrane</keyword>
<evidence type="ECO:0000256" key="2">
    <source>
        <dbReference type="SAM" id="SignalP"/>
    </source>
</evidence>
<proteinExistence type="predicted"/>
<feature type="chain" id="PRO_5045453943" description="DUF2330 domain-containing protein" evidence="2">
    <location>
        <begin position="26"/>
        <end position="334"/>
    </location>
</feature>
<name>A0ABV2QIK5_9MICO</name>
<keyword evidence="1" id="KW-1133">Transmembrane helix</keyword>
<gene>
    <name evidence="3" type="ORF">ABIE21_000345</name>
</gene>